<dbReference type="SUPFAM" id="SSF110997">
    <property type="entry name" value="Sporulation related repeat"/>
    <property type="match status" value="1"/>
</dbReference>
<dbReference type="RefSeq" id="WP_308450750.1">
    <property type="nucleotide sequence ID" value="NZ_JAJEPU010000007.1"/>
</dbReference>
<protein>
    <submittedName>
        <fullName evidence="3">N-acetylmuramoyl-L-alanine amidase</fullName>
    </submittedName>
</protein>
<reference evidence="3" key="1">
    <citation type="submission" date="2021-10" db="EMBL/GenBank/DDBJ databases">
        <title>Anaerobic single-cell dispensing facilitates the cultivation of human gut bacteria.</title>
        <authorList>
            <person name="Afrizal A."/>
        </authorList>
    </citation>
    <scope>NUCLEOTIDE SEQUENCE</scope>
    <source>
        <strain evidence="3">CLA-AA-H274</strain>
    </source>
</reference>
<gene>
    <name evidence="3" type="ORF">LKD32_03745</name>
</gene>
<dbReference type="Pfam" id="PF01520">
    <property type="entry name" value="Amidase_3"/>
    <property type="match status" value="1"/>
</dbReference>
<keyword evidence="1" id="KW-0378">Hydrolase</keyword>
<dbReference type="Pfam" id="PF05036">
    <property type="entry name" value="SPOR"/>
    <property type="match status" value="1"/>
</dbReference>
<proteinExistence type="predicted"/>
<accession>A0AAE3AQ35</accession>
<dbReference type="InterPro" id="IPR036680">
    <property type="entry name" value="SPOR-like_sf"/>
</dbReference>
<name>A0AAE3AQ35_9FIRM</name>
<evidence type="ECO:0000313" key="3">
    <source>
        <dbReference type="EMBL" id="MCC2164004.1"/>
    </source>
</evidence>
<evidence type="ECO:0000259" key="2">
    <source>
        <dbReference type="PROSITE" id="PS51724"/>
    </source>
</evidence>
<dbReference type="EMBL" id="JAJEPU010000007">
    <property type="protein sequence ID" value="MCC2164004.1"/>
    <property type="molecule type" value="Genomic_DNA"/>
</dbReference>
<dbReference type="PROSITE" id="PS51724">
    <property type="entry name" value="SPOR"/>
    <property type="match status" value="1"/>
</dbReference>
<dbReference type="CDD" id="cd02696">
    <property type="entry name" value="MurNAc-LAA"/>
    <property type="match status" value="1"/>
</dbReference>
<dbReference type="GO" id="GO:0042834">
    <property type="term" value="F:peptidoglycan binding"/>
    <property type="evidence" value="ECO:0007669"/>
    <property type="project" value="InterPro"/>
</dbReference>
<dbReference type="Gene3D" id="3.40.630.40">
    <property type="entry name" value="Zn-dependent exopeptidases"/>
    <property type="match status" value="1"/>
</dbReference>
<sequence length="259" mass="28892">MTEQNRIIIDSGHGGADPGAVYENRQEKDDNLALALAVGQILSDHGIPVGYTRVTDIYQTPQEKAEIANRWGADYFISIHRNAMHEPGTASGIMSLIYQNGGPAELMAQNINQQLKDVGYRNLGISERPGLIVLRKTKMPAILVEAGFLDNEADNQYFDQNFDRTAQAIADGILNTLKQESEEPEYYQIQVGVYRNRANAERQLQQLIAEDYPAFLVAEDGLYKVRVGAYLNLDNAVWMEKTLRSAGYPTVLIKEKAIS</sequence>
<keyword evidence="4" id="KW-1185">Reference proteome</keyword>
<dbReference type="InterPro" id="IPR007730">
    <property type="entry name" value="SPOR-like_dom"/>
</dbReference>
<dbReference type="PANTHER" id="PTHR30404">
    <property type="entry name" value="N-ACETYLMURAMOYL-L-ALANINE AMIDASE"/>
    <property type="match status" value="1"/>
</dbReference>
<dbReference type="SUPFAM" id="SSF53187">
    <property type="entry name" value="Zn-dependent exopeptidases"/>
    <property type="match status" value="1"/>
</dbReference>
<dbReference type="GO" id="GO:0030288">
    <property type="term" value="C:outer membrane-bounded periplasmic space"/>
    <property type="evidence" value="ECO:0007669"/>
    <property type="project" value="TreeGrafter"/>
</dbReference>
<comment type="caution">
    <text evidence="3">The sequence shown here is derived from an EMBL/GenBank/DDBJ whole genome shotgun (WGS) entry which is preliminary data.</text>
</comment>
<dbReference type="GO" id="GO:0009253">
    <property type="term" value="P:peptidoglycan catabolic process"/>
    <property type="evidence" value="ECO:0007669"/>
    <property type="project" value="InterPro"/>
</dbReference>
<dbReference type="GO" id="GO:0008745">
    <property type="term" value="F:N-acetylmuramoyl-L-alanine amidase activity"/>
    <property type="evidence" value="ECO:0007669"/>
    <property type="project" value="InterPro"/>
</dbReference>
<feature type="domain" description="SPOR" evidence="2">
    <location>
        <begin position="181"/>
        <end position="256"/>
    </location>
</feature>
<dbReference type="InterPro" id="IPR050695">
    <property type="entry name" value="N-acetylmuramoyl_amidase_3"/>
</dbReference>
<organism evidence="3 4">
    <name type="scientific">Brotaphodocola catenula</name>
    <dbReference type="NCBI Taxonomy" id="2885361"/>
    <lineage>
        <taxon>Bacteria</taxon>
        <taxon>Bacillati</taxon>
        <taxon>Bacillota</taxon>
        <taxon>Clostridia</taxon>
        <taxon>Lachnospirales</taxon>
        <taxon>Lachnospiraceae</taxon>
        <taxon>Brotaphodocola</taxon>
    </lineage>
</organism>
<dbReference type="AlphaFoldDB" id="A0AAE3AQ35"/>
<dbReference type="SMART" id="SM00646">
    <property type="entry name" value="Ami_3"/>
    <property type="match status" value="1"/>
</dbReference>
<dbReference type="Gene3D" id="3.30.70.1070">
    <property type="entry name" value="Sporulation related repeat"/>
    <property type="match status" value="1"/>
</dbReference>
<dbReference type="InterPro" id="IPR002508">
    <property type="entry name" value="MurNAc-LAA_cat"/>
</dbReference>
<evidence type="ECO:0000256" key="1">
    <source>
        <dbReference type="ARBA" id="ARBA00022801"/>
    </source>
</evidence>
<dbReference type="Proteomes" id="UP001198962">
    <property type="component" value="Unassembled WGS sequence"/>
</dbReference>
<dbReference type="PANTHER" id="PTHR30404:SF0">
    <property type="entry name" value="N-ACETYLMURAMOYL-L-ALANINE AMIDASE AMIC"/>
    <property type="match status" value="1"/>
</dbReference>
<evidence type="ECO:0000313" key="4">
    <source>
        <dbReference type="Proteomes" id="UP001198962"/>
    </source>
</evidence>